<gene>
    <name evidence="1" type="ORF">BDN72DRAFT_903581</name>
</gene>
<name>A0ACD3A8J8_9AGAR</name>
<accession>A0ACD3A8J8</accession>
<evidence type="ECO:0000313" key="1">
    <source>
        <dbReference type="EMBL" id="TFK62027.1"/>
    </source>
</evidence>
<organism evidence="1 2">
    <name type="scientific">Pluteus cervinus</name>
    <dbReference type="NCBI Taxonomy" id="181527"/>
    <lineage>
        <taxon>Eukaryota</taxon>
        <taxon>Fungi</taxon>
        <taxon>Dikarya</taxon>
        <taxon>Basidiomycota</taxon>
        <taxon>Agaricomycotina</taxon>
        <taxon>Agaricomycetes</taxon>
        <taxon>Agaricomycetidae</taxon>
        <taxon>Agaricales</taxon>
        <taxon>Pluteineae</taxon>
        <taxon>Pluteaceae</taxon>
        <taxon>Pluteus</taxon>
    </lineage>
</organism>
<evidence type="ECO:0000313" key="2">
    <source>
        <dbReference type="Proteomes" id="UP000308600"/>
    </source>
</evidence>
<proteinExistence type="predicted"/>
<sequence length="314" mass="35135">MPGVLNTTNTRLKPDFGLDDSLFPPLPEIQDKRIEKQVFTHRSLHARPTAIFEDHLEDLSPDNEKFEHLGDTVLGLTVTNLMFDLFPGLRVGPSTKIRALVVGNATLAEISLKYRLPDRLLFHPAQAVTLRASSNIQADVFESFVGGLYIDQGLDAIKEWLYVLFRPYTSAAYLLVRQQHGLPPSLPIGVVTPDPPSPTMLLPRSKMDAFTSTATVGHLALFNQYLQRSNRQVEWIYGNPYGNNQTNTYFSGIHGNGDIPQEILVQGTKTTPVWFVKVLVDGEFYGHGRGNTKKAARNEAAKQGLEKMGYHHLW</sequence>
<reference evidence="1 2" key="1">
    <citation type="journal article" date="2019" name="Nat. Ecol. Evol.">
        <title>Megaphylogeny resolves global patterns of mushroom evolution.</title>
        <authorList>
            <person name="Varga T."/>
            <person name="Krizsan K."/>
            <person name="Foldi C."/>
            <person name="Dima B."/>
            <person name="Sanchez-Garcia M."/>
            <person name="Sanchez-Ramirez S."/>
            <person name="Szollosi G.J."/>
            <person name="Szarkandi J.G."/>
            <person name="Papp V."/>
            <person name="Albert L."/>
            <person name="Andreopoulos W."/>
            <person name="Angelini C."/>
            <person name="Antonin V."/>
            <person name="Barry K.W."/>
            <person name="Bougher N.L."/>
            <person name="Buchanan P."/>
            <person name="Buyck B."/>
            <person name="Bense V."/>
            <person name="Catcheside P."/>
            <person name="Chovatia M."/>
            <person name="Cooper J."/>
            <person name="Damon W."/>
            <person name="Desjardin D."/>
            <person name="Finy P."/>
            <person name="Geml J."/>
            <person name="Haridas S."/>
            <person name="Hughes K."/>
            <person name="Justo A."/>
            <person name="Karasinski D."/>
            <person name="Kautmanova I."/>
            <person name="Kiss B."/>
            <person name="Kocsube S."/>
            <person name="Kotiranta H."/>
            <person name="LaButti K.M."/>
            <person name="Lechner B.E."/>
            <person name="Liimatainen K."/>
            <person name="Lipzen A."/>
            <person name="Lukacs Z."/>
            <person name="Mihaltcheva S."/>
            <person name="Morgado L.N."/>
            <person name="Niskanen T."/>
            <person name="Noordeloos M.E."/>
            <person name="Ohm R.A."/>
            <person name="Ortiz-Santana B."/>
            <person name="Ovrebo C."/>
            <person name="Racz N."/>
            <person name="Riley R."/>
            <person name="Savchenko A."/>
            <person name="Shiryaev A."/>
            <person name="Soop K."/>
            <person name="Spirin V."/>
            <person name="Szebenyi C."/>
            <person name="Tomsovsky M."/>
            <person name="Tulloss R.E."/>
            <person name="Uehling J."/>
            <person name="Grigoriev I.V."/>
            <person name="Vagvolgyi C."/>
            <person name="Papp T."/>
            <person name="Martin F.M."/>
            <person name="Miettinen O."/>
            <person name="Hibbett D.S."/>
            <person name="Nagy L.G."/>
        </authorList>
    </citation>
    <scope>NUCLEOTIDE SEQUENCE [LARGE SCALE GENOMIC DNA]</scope>
    <source>
        <strain evidence="1 2">NL-1719</strain>
    </source>
</reference>
<protein>
    <submittedName>
        <fullName evidence="1">Ribonuclease III</fullName>
    </submittedName>
</protein>
<dbReference type="Proteomes" id="UP000308600">
    <property type="component" value="Unassembled WGS sequence"/>
</dbReference>
<dbReference type="EMBL" id="ML208611">
    <property type="protein sequence ID" value="TFK62027.1"/>
    <property type="molecule type" value="Genomic_DNA"/>
</dbReference>
<keyword evidence="2" id="KW-1185">Reference proteome</keyword>